<dbReference type="SUPFAM" id="SSF51735">
    <property type="entry name" value="NAD(P)-binding Rossmann-fold domains"/>
    <property type="match status" value="1"/>
</dbReference>
<dbReference type="InterPro" id="IPR020843">
    <property type="entry name" value="ER"/>
</dbReference>
<dbReference type="PANTHER" id="PTHR48106:SF2">
    <property type="entry name" value="ZN2+-BINDING DEHYDROGENASE"/>
    <property type="match status" value="1"/>
</dbReference>
<proteinExistence type="predicted"/>
<reference evidence="4 5" key="1">
    <citation type="submission" date="2023-03" db="EMBL/GenBank/DDBJ databases">
        <title>Paludisphaera mucosa sp. nov. a novel planctomycete from northern fen.</title>
        <authorList>
            <person name="Ivanova A."/>
        </authorList>
    </citation>
    <scope>NUCLEOTIDE SEQUENCE [LARGE SCALE GENOMIC DNA]</scope>
    <source>
        <strain evidence="4 5">Pla2</strain>
    </source>
</reference>
<dbReference type="SUPFAM" id="SSF50129">
    <property type="entry name" value="GroES-like"/>
    <property type="match status" value="1"/>
</dbReference>
<evidence type="ECO:0000259" key="3">
    <source>
        <dbReference type="SMART" id="SM00829"/>
    </source>
</evidence>
<name>A0ABT6F593_9BACT</name>
<dbReference type="Pfam" id="PF08240">
    <property type="entry name" value="ADH_N"/>
    <property type="match status" value="1"/>
</dbReference>
<evidence type="ECO:0000256" key="2">
    <source>
        <dbReference type="ARBA" id="ARBA00023002"/>
    </source>
</evidence>
<evidence type="ECO:0000313" key="5">
    <source>
        <dbReference type="Proteomes" id="UP001216907"/>
    </source>
</evidence>
<dbReference type="Proteomes" id="UP001216907">
    <property type="component" value="Unassembled WGS sequence"/>
</dbReference>
<dbReference type="PANTHER" id="PTHR48106">
    <property type="entry name" value="QUINONE OXIDOREDUCTASE PIG3-RELATED"/>
    <property type="match status" value="1"/>
</dbReference>
<protein>
    <submittedName>
        <fullName evidence="4">Zinc-dependent alcohol dehydrogenase family protein</fullName>
    </submittedName>
</protein>
<dbReference type="Gene3D" id="3.90.180.10">
    <property type="entry name" value="Medium-chain alcohol dehydrogenases, catalytic domain"/>
    <property type="match status" value="1"/>
</dbReference>
<dbReference type="Pfam" id="PF00107">
    <property type="entry name" value="ADH_zinc_N"/>
    <property type="match status" value="1"/>
</dbReference>
<dbReference type="EMBL" id="JARRAG010000001">
    <property type="protein sequence ID" value="MDG3002724.1"/>
    <property type="molecule type" value="Genomic_DNA"/>
</dbReference>
<keyword evidence="5" id="KW-1185">Reference proteome</keyword>
<dbReference type="InterPro" id="IPR011032">
    <property type="entry name" value="GroES-like_sf"/>
</dbReference>
<keyword evidence="2" id="KW-0560">Oxidoreductase</keyword>
<accession>A0ABT6F593</accession>
<dbReference type="InterPro" id="IPR013154">
    <property type="entry name" value="ADH-like_N"/>
</dbReference>
<dbReference type="CDD" id="cd05282">
    <property type="entry name" value="ETR_like"/>
    <property type="match status" value="1"/>
</dbReference>
<dbReference type="InterPro" id="IPR013149">
    <property type="entry name" value="ADH-like_C"/>
</dbReference>
<evidence type="ECO:0000313" key="4">
    <source>
        <dbReference type="EMBL" id="MDG3002724.1"/>
    </source>
</evidence>
<organism evidence="4 5">
    <name type="scientific">Paludisphaera mucosa</name>
    <dbReference type="NCBI Taxonomy" id="3030827"/>
    <lineage>
        <taxon>Bacteria</taxon>
        <taxon>Pseudomonadati</taxon>
        <taxon>Planctomycetota</taxon>
        <taxon>Planctomycetia</taxon>
        <taxon>Isosphaerales</taxon>
        <taxon>Isosphaeraceae</taxon>
        <taxon>Paludisphaera</taxon>
    </lineage>
</organism>
<dbReference type="InterPro" id="IPR036291">
    <property type="entry name" value="NAD(P)-bd_dom_sf"/>
</dbReference>
<gene>
    <name evidence="4" type="ORF">PZE19_02895</name>
</gene>
<dbReference type="Gene3D" id="3.40.50.720">
    <property type="entry name" value="NAD(P)-binding Rossmann-like Domain"/>
    <property type="match status" value="1"/>
</dbReference>
<feature type="domain" description="Enoyl reductase (ER)" evidence="3">
    <location>
        <begin position="10"/>
        <end position="326"/>
    </location>
</feature>
<comment type="caution">
    <text evidence="4">The sequence shown here is derived from an EMBL/GenBank/DDBJ whole genome shotgun (WGS) entry which is preliminary data.</text>
</comment>
<evidence type="ECO:0000256" key="1">
    <source>
        <dbReference type="ARBA" id="ARBA00022857"/>
    </source>
</evidence>
<dbReference type="SMART" id="SM00829">
    <property type="entry name" value="PKS_ER"/>
    <property type="match status" value="1"/>
</dbReference>
<dbReference type="RefSeq" id="WP_277859088.1">
    <property type="nucleotide sequence ID" value="NZ_JARRAG010000001.1"/>
</dbReference>
<sequence>MKAAVFLSFGDPSEVLKVQDVPTPEPGPGEVRVRMIASPVNPSDTMVVEGRYGVLPKLPATPGFEGVGVVDKAGPGLMGRFLVGKRVVAINQRGGNWAEYAVIPWKQARPLPDDIADDQAATFFVNPVTALAMVRHVLAVPKGEWLLLSAAGSTLGKMIVKLGRRDGFKTLCVVRRSEAKRELIDLGADAVVSSSEGPVPEQVRKITGDDGPRYAIDPIGGEAGTAIYRSLGKGGRLVVYGSLTDEPIQVDPRSLISSRTSVEGFWLGYWMSERSIPGALLLFREVAALIREGVLDADVGKTYPLDQVGEAVREAAAVGRGGKVLLRMSAAGRSAVS</sequence>
<keyword evidence="1" id="KW-0521">NADP</keyword>